<evidence type="ECO:0000313" key="1">
    <source>
        <dbReference type="EMBL" id="VDP94789.1"/>
    </source>
</evidence>
<dbReference type="EMBL" id="UZAN01069623">
    <property type="protein sequence ID" value="VDP94789.1"/>
    <property type="molecule type" value="Genomic_DNA"/>
</dbReference>
<proteinExistence type="predicted"/>
<evidence type="ECO:0000313" key="2">
    <source>
        <dbReference type="Proteomes" id="UP000272942"/>
    </source>
</evidence>
<keyword evidence="2" id="KW-1185">Reference proteome</keyword>
<dbReference type="AlphaFoldDB" id="A0A3P8LCR3"/>
<accession>A0A3P8LCR3</accession>
<name>A0A3P8LCR3_9TREM</name>
<dbReference type="OrthoDB" id="6268344at2759"/>
<organism evidence="1 2">
    <name type="scientific">Echinostoma caproni</name>
    <dbReference type="NCBI Taxonomy" id="27848"/>
    <lineage>
        <taxon>Eukaryota</taxon>
        <taxon>Metazoa</taxon>
        <taxon>Spiralia</taxon>
        <taxon>Lophotrochozoa</taxon>
        <taxon>Platyhelminthes</taxon>
        <taxon>Trematoda</taxon>
        <taxon>Digenea</taxon>
        <taxon>Plagiorchiida</taxon>
        <taxon>Echinostomata</taxon>
        <taxon>Echinostomatoidea</taxon>
        <taxon>Echinostomatidae</taxon>
        <taxon>Echinostoma</taxon>
    </lineage>
</organism>
<reference evidence="1 2" key="1">
    <citation type="submission" date="2018-11" db="EMBL/GenBank/DDBJ databases">
        <authorList>
            <consortium name="Pathogen Informatics"/>
        </authorList>
    </citation>
    <scope>NUCLEOTIDE SEQUENCE [LARGE SCALE GENOMIC DNA]</scope>
    <source>
        <strain evidence="1 2">Egypt</strain>
    </source>
</reference>
<protein>
    <submittedName>
        <fullName evidence="1">Uncharacterized protein</fullName>
    </submittedName>
</protein>
<sequence length="57" mass="6657">MNGLAELIGPILVQCNETDDFAPATHLMQISFTLYHESETNLFDKFWLRVYDPLQLR</sequence>
<dbReference type="Proteomes" id="UP000272942">
    <property type="component" value="Unassembled WGS sequence"/>
</dbReference>
<gene>
    <name evidence="1" type="ORF">ECPE_LOCUS17495</name>
</gene>